<sequence>MSEHGHRSGGRAARGRAVVAVLTLYGLVLQAFLTGLGPAPVAAGIGILCQEHPGSPGRDGLVHPHACCPLACSGSVAPPAPAAGQAWPRRAALGPVWRVAATAALRSPAAGPASARGPPAA</sequence>
<evidence type="ECO:0000313" key="1">
    <source>
        <dbReference type="EMBL" id="TNC10194.1"/>
    </source>
</evidence>
<protein>
    <recommendedName>
        <fullName evidence="3">DUF2946 domain-containing protein</fullName>
    </recommendedName>
</protein>
<dbReference type="AlphaFoldDB" id="A0A5C4LB39"/>
<organism evidence="1 2">
    <name type="scientific">Methylobacterium terricola</name>
    <dbReference type="NCBI Taxonomy" id="2583531"/>
    <lineage>
        <taxon>Bacteria</taxon>
        <taxon>Pseudomonadati</taxon>
        <taxon>Pseudomonadota</taxon>
        <taxon>Alphaproteobacteria</taxon>
        <taxon>Hyphomicrobiales</taxon>
        <taxon>Methylobacteriaceae</taxon>
        <taxon>Methylobacterium</taxon>
    </lineage>
</organism>
<dbReference type="Proteomes" id="UP000305267">
    <property type="component" value="Unassembled WGS sequence"/>
</dbReference>
<comment type="caution">
    <text evidence="1">The sequence shown here is derived from an EMBL/GenBank/DDBJ whole genome shotgun (WGS) entry which is preliminary data.</text>
</comment>
<accession>A0A5C4LB39</accession>
<gene>
    <name evidence="1" type="ORF">FF100_23185</name>
</gene>
<dbReference type="EMBL" id="VDDA01000013">
    <property type="protein sequence ID" value="TNC10194.1"/>
    <property type="molecule type" value="Genomic_DNA"/>
</dbReference>
<evidence type="ECO:0000313" key="2">
    <source>
        <dbReference type="Proteomes" id="UP000305267"/>
    </source>
</evidence>
<dbReference type="RefSeq" id="WP_139038136.1">
    <property type="nucleotide sequence ID" value="NZ_VDDA01000013.1"/>
</dbReference>
<keyword evidence="2" id="KW-1185">Reference proteome</keyword>
<dbReference type="OrthoDB" id="8005980at2"/>
<name>A0A5C4LB39_9HYPH</name>
<evidence type="ECO:0008006" key="3">
    <source>
        <dbReference type="Google" id="ProtNLM"/>
    </source>
</evidence>
<reference evidence="1 2" key="1">
    <citation type="submission" date="2019-06" db="EMBL/GenBank/DDBJ databases">
        <title>Genome of Methylobacterium sp. 17Sr1-39.</title>
        <authorList>
            <person name="Seo T."/>
        </authorList>
    </citation>
    <scope>NUCLEOTIDE SEQUENCE [LARGE SCALE GENOMIC DNA]</scope>
    <source>
        <strain evidence="1 2">17Sr1-39</strain>
    </source>
</reference>
<proteinExistence type="predicted"/>